<evidence type="ECO:0000256" key="1">
    <source>
        <dbReference type="SAM" id="MobiDB-lite"/>
    </source>
</evidence>
<dbReference type="InterPro" id="IPR009003">
    <property type="entry name" value="Peptidase_S1_PA"/>
</dbReference>
<feature type="signal peptide" evidence="2">
    <location>
        <begin position="1"/>
        <end position="26"/>
    </location>
</feature>
<gene>
    <name evidence="3" type="ORF">SAMN05421879_108116</name>
</gene>
<feature type="region of interest" description="Disordered" evidence="1">
    <location>
        <begin position="143"/>
        <end position="164"/>
    </location>
</feature>
<protein>
    <submittedName>
        <fullName evidence="3">Cell wall binding repeat 2</fullName>
    </submittedName>
</protein>
<proteinExistence type="predicted"/>
<feature type="chain" id="PRO_5011995744" evidence="2">
    <location>
        <begin position="27"/>
        <end position="792"/>
    </location>
</feature>
<accession>A0A285VS74</accession>
<dbReference type="AlphaFoldDB" id="A0A285VS74"/>
<dbReference type="EMBL" id="OBQK01000008">
    <property type="protein sequence ID" value="SOC56727.1"/>
    <property type="molecule type" value="Genomic_DNA"/>
</dbReference>
<dbReference type="InterPro" id="IPR007253">
    <property type="entry name" value="Cell_wall-bd_2"/>
</dbReference>
<dbReference type="Gene3D" id="2.40.10.10">
    <property type="entry name" value="Trypsin-like serine proteases"/>
    <property type="match status" value="2"/>
</dbReference>
<organism evidence="3 4">
    <name type="scientific">Ornithinimicrobium cerasi</name>
    <dbReference type="NCBI Taxonomy" id="2248773"/>
    <lineage>
        <taxon>Bacteria</taxon>
        <taxon>Bacillati</taxon>
        <taxon>Actinomycetota</taxon>
        <taxon>Actinomycetes</taxon>
        <taxon>Micrococcales</taxon>
        <taxon>Ornithinimicrobiaceae</taxon>
        <taxon>Ornithinimicrobium</taxon>
    </lineage>
</organism>
<dbReference type="Pfam" id="PF04122">
    <property type="entry name" value="CW_binding_2"/>
    <property type="match status" value="3"/>
</dbReference>
<sequence>MGARTRAVVAALAALALAGGPLPAQGSPGADEGPAPRTIEEAVADDLGITMTEFVEAGAAAELAAPRLGLDGDRTAGTVGPPPLAVLTDDGVEILGSGAGEGAHGAFADLEELRGRYLADVGPDGLTGLAYTLDGYEVLVTDPDEARERGRTDPSSPVRSPRQWAAEHPRVTVVGTTGPRAGATLRGGAPISFGSSACTHGFNGYYNRAQVGLAAGHCAHGGGSAVWAGSTRVGTVTWFQFGAPGSALESYGTDLTTYSQGSAFTYPPSVTAGSSSVTITGRAPAVLGLPVCKMGRQTGWTCSTVNRIGWQWIGDGSGDISRPKRWVWSLFADLRVIPGDSGGPWVAGNKAVGVTSSYDWYADGRPYSTAALLTSLDDYRPGAQVKVWLGSPSVGGVEKVDATTALARWARGRVVSGTLSRPSGDSISPGTVMDVVVDGTRVASPSVAADGTFSFSYPGSDATAHTVTIQARQGDSRGSVLRVLDEPAGSAPKVVRHAGANRYATAATVARTFYAPGVDTVYVASGQDFADALSGGARAGSDGVPVVLTPATGLHTATRDALTHLAPRRIVVLGGTVAVSGAVERELRTYAPVVERVEGLDRYHVSAAVSRTYPAGQSTVFVVSGQAFPDALGASAQAGSLGVPLVLTRSTSLPAVVATELARLRPAEIVVVGGTVAVNGDVEAALRAYAPKVTRIAGRDRYIVSALLAQRYAVPAQEAWVARGTDFPDALAAAPVAAREGAPVVLTRPTGLPAVVGTALEQVRAPVVRIAGGTVSVDQVVERDLRWLTYPL</sequence>
<evidence type="ECO:0000256" key="2">
    <source>
        <dbReference type="SAM" id="SignalP"/>
    </source>
</evidence>
<dbReference type="InterPro" id="IPR043504">
    <property type="entry name" value="Peptidase_S1_PA_chymotrypsin"/>
</dbReference>
<dbReference type="PANTHER" id="PTHR30032">
    <property type="entry name" value="N-ACETYLMURAMOYL-L-ALANINE AMIDASE-RELATED"/>
    <property type="match status" value="1"/>
</dbReference>
<dbReference type="CDD" id="cd21112">
    <property type="entry name" value="alphaLP-like"/>
    <property type="match status" value="1"/>
</dbReference>
<keyword evidence="4" id="KW-1185">Reference proteome</keyword>
<evidence type="ECO:0000313" key="3">
    <source>
        <dbReference type="EMBL" id="SOC56727.1"/>
    </source>
</evidence>
<evidence type="ECO:0000313" key="4">
    <source>
        <dbReference type="Proteomes" id="UP000219688"/>
    </source>
</evidence>
<dbReference type="SUPFAM" id="SSF50494">
    <property type="entry name" value="Trypsin-like serine proteases"/>
    <property type="match status" value="1"/>
</dbReference>
<dbReference type="GO" id="GO:0030288">
    <property type="term" value="C:outer membrane-bounded periplasmic space"/>
    <property type="evidence" value="ECO:0007669"/>
    <property type="project" value="TreeGrafter"/>
</dbReference>
<dbReference type="InterPro" id="IPR051922">
    <property type="entry name" value="Bact_Sporulation_Assoc"/>
</dbReference>
<name>A0A285VS74_9MICO</name>
<keyword evidence="2" id="KW-0732">Signal</keyword>
<dbReference type="PANTHER" id="PTHR30032:SF4">
    <property type="entry name" value="AMIDASE ENHANCER"/>
    <property type="match status" value="1"/>
</dbReference>
<reference evidence="4" key="1">
    <citation type="submission" date="2017-08" db="EMBL/GenBank/DDBJ databases">
        <authorList>
            <person name="Varghese N."/>
            <person name="Submissions S."/>
        </authorList>
    </citation>
    <scope>NUCLEOTIDE SEQUENCE [LARGE SCALE GENOMIC DNA]</scope>
    <source>
        <strain evidence="4">USBA17B2</strain>
    </source>
</reference>
<dbReference type="Proteomes" id="UP000219688">
    <property type="component" value="Unassembled WGS sequence"/>
</dbReference>
<dbReference type="RefSeq" id="WP_097188653.1">
    <property type="nucleotide sequence ID" value="NZ_OBQK01000008.1"/>
</dbReference>